<reference evidence="2" key="1">
    <citation type="submission" date="2022-03" db="EMBL/GenBank/DDBJ databases">
        <title>Draft genome sequence of Aduncisulcus paluster, a free-living microaerophilic Fornicata.</title>
        <authorList>
            <person name="Yuyama I."/>
            <person name="Kume K."/>
            <person name="Tamura T."/>
            <person name="Inagaki Y."/>
            <person name="Hashimoto T."/>
        </authorList>
    </citation>
    <scope>NUCLEOTIDE SEQUENCE</scope>
    <source>
        <strain evidence="2">NY0171</strain>
    </source>
</reference>
<proteinExistence type="predicted"/>
<comment type="caution">
    <text evidence="2">The sequence shown here is derived from an EMBL/GenBank/DDBJ whole genome shotgun (WGS) entry which is preliminary data.</text>
</comment>
<sequence>YLQSEFFTGMMKLRHAQYLETHASQQLTEEMPQGSLELPFKRRVYTPLRSLPLSPALSLSASPSLSLLSPLFTPIIDFEEREHTSEGWNGSIDNKLPDHSDPFALQLNALFPHSFLSEEEAEDSILIPTNMYQFSQFKDPSALIHFSRFFLAQYYVLNHAFHTLSAQNLSSFFSHLFLTSPSLAIGVFPLCLAALTNDDVSCCVSMGSILSWAVNEGRRQDLSRAKLLVGKDSRKEDNNILYQEQNIVMKPEEEKQDTDPVAESLPKIDSVSQSLGTKNSISSVDIVKPDSNAYTIFDTSLVQLLVSLLLSPSLSLPSTLKVIRCVNASMVGFGERYREEEEEDTPDEEEDKKKKKISKTEEDKLLSLPSDSLVVPKDMNIFKSIVEG</sequence>
<dbReference type="Proteomes" id="UP001057375">
    <property type="component" value="Unassembled WGS sequence"/>
</dbReference>
<dbReference type="EMBL" id="BQXS01000285">
    <property type="protein sequence ID" value="GKT28429.1"/>
    <property type="molecule type" value="Genomic_DNA"/>
</dbReference>
<feature type="non-terminal residue" evidence="2">
    <location>
        <position position="1"/>
    </location>
</feature>
<feature type="non-terminal residue" evidence="2">
    <location>
        <position position="388"/>
    </location>
</feature>
<feature type="region of interest" description="Disordered" evidence="1">
    <location>
        <begin position="337"/>
        <end position="361"/>
    </location>
</feature>
<protein>
    <submittedName>
        <fullName evidence="2">Uncharacterized protein</fullName>
    </submittedName>
</protein>
<feature type="compositionally biased region" description="Acidic residues" evidence="1">
    <location>
        <begin position="340"/>
        <end position="350"/>
    </location>
</feature>
<organism evidence="2 3">
    <name type="scientific">Aduncisulcus paluster</name>
    <dbReference type="NCBI Taxonomy" id="2918883"/>
    <lineage>
        <taxon>Eukaryota</taxon>
        <taxon>Metamonada</taxon>
        <taxon>Carpediemonas-like organisms</taxon>
        <taxon>Aduncisulcus</taxon>
    </lineage>
</organism>
<evidence type="ECO:0000313" key="3">
    <source>
        <dbReference type="Proteomes" id="UP001057375"/>
    </source>
</evidence>
<evidence type="ECO:0000313" key="2">
    <source>
        <dbReference type="EMBL" id="GKT28429.1"/>
    </source>
</evidence>
<keyword evidence="3" id="KW-1185">Reference proteome</keyword>
<accession>A0ABQ5KAD3</accession>
<evidence type="ECO:0000256" key="1">
    <source>
        <dbReference type="SAM" id="MobiDB-lite"/>
    </source>
</evidence>
<name>A0ABQ5KAD3_9EUKA</name>
<gene>
    <name evidence="2" type="ORF">ADUPG1_000642</name>
</gene>